<evidence type="ECO:0000313" key="1">
    <source>
        <dbReference type="EMBL" id="KAK9692968.1"/>
    </source>
</evidence>
<reference evidence="1 2" key="1">
    <citation type="journal article" date="2024" name="BMC Genomics">
        <title>De novo assembly and annotation of Popillia japonica's genome with initial clues to its potential as an invasive pest.</title>
        <authorList>
            <person name="Cucini C."/>
            <person name="Boschi S."/>
            <person name="Funari R."/>
            <person name="Cardaioli E."/>
            <person name="Iannotti N."/>
            <person name="Marturano G."/>
            <person name="Paoli F."/>
            <person name="Bruttini M."/>
            <person name="Carapelli A."/>
            <person name="Frati F."/>
            <person name="Nardi F."/>
        </authorList>
    </citation>
    <scope>NUCLEOTIDE SEQUENCE [LARGE SCALE GENOMIC DNA]</scope>
    <source>
        <strain evidence="1">DMR45628</strain>
    </source>
</reference>
<dbReference type="EMBL" id="JASPKY010000558">
    <property type="protein sequence ID" value="KAK9692968.1"/>
    <property type="molecule type" value="Genomic_DNA"/>
</dbReference>
<comment type="caution">
    <text evidence="1">The sequence shown here is derived from an EMBL/GenBank/DDBJ whole genome shotgun (WGS) entry which is preliminary data.</text>
</comment>
<accession>A0AAW1ISQ1</accession>
<dbReference type="Proteomes" id="UP001458880">
    <property type="component" value="Unassembled WGS sequence"/>
</dbReference>
<organism evidence="1 2">
    <name type="scientific">Popillia japonica</name>
    <name type="common">Japanese beetle</name>
    <dbReference type="NCBI Taxonomy" id="7064"/>
    <lineage>
        <taxon>Eukaryota</taxon>
        <taxon>Metazoa</taxon>
        <taxon>Ecdysozoa</taxon>
        <taxon>Arthropoda</taxon>
        <taxon>Hexapoda</taxon>
        <taxon>Insecta</taxon>
        <taxon>Pterygota</taxon>
        <taxon>Neoptera</taxon>
        <taxon>Endopterygota</taxon>
        <taxon>Coleoptera</taxon>
        <taxon>Polyphaga</taxon>
        <taxon>Scarabaeiformia</taxon>
        <taxon>Scarabaeidae</taxon>
        <taxon>Rutelinae</taxon>
        <taxon>Popillia</taxon>
    </lineage>
</organism>
<keyword evidence="2" id="KW-1185">Reference proteome</keyword>
<protein>
    <submittedName>
        <fullName evidence="1">Uncharacterized protein</fullName>
    </submittedName>
</protein>
<sequence length="131" mass="15092">MGAVVNGSLQFYSRSNTEGDIRRDKWNNLLTALVAYADELTIITKLRRELKAVLEESTVRSFDLVRVNSFEYFSSRALGANNKLFKSKMMCRAAKLCLHKTLVRSAVIGLWITTKQMEEKLVIWDVYYGQF</sequence>
<name>A0AAW1ISQ1_POPJA</name>
<gene>
    <name evidence="1" type="ORF">QE152_g34776</name>
</gene>
<proteinExistence type="predicted"/>
<evidence type="ECO:0000313" key="2">
    <source>
        <dbReference type="Proteomes" id="UP001458880"/>
    </source>
</evidence>
<dbReference type="AlphaFoldDB" id="A0AAW1ISQ1"/>